<dbReference type="PANTHER" id="PTHR47942:SF63">
    <property type="entry name" value="PENTATRICOPEPTIDE REPEAT-CONTAINING PROTEIN"/>
    <property type="match status" value="1"/>
</dbReference>
<evidence type="ECO:0000313" key="3">
    <source>
        <dbReference type="Proteomes" id="UP001153069"/>
    </source>
</evidence>
<evidence type="ECO:0000256" key="1">
    <source>
        <dbReference type="ARBA" id="ARBA00022737"/>
    </source>
</evidence>
<organism evidence="2 3">
    <name type="scientific">Seminavis robusta</name>
    <dbReference type="NCBI Taxonomy" id="568900"/>
    <lineage>
        <taxon>Eukaryota</taxon>
        <taxon>Sar</taxon>
        <taxon>Stramenopiles</taxon>
        <taxon>Ochrophyta</taxon>
        <taxon>Bacillariophyta</taxon>
        <taxon>Bacillariophyceae</taxon>
        <taxon>Bacillariophycidae</taxon>
        <taxon>Naviculales</taxon>
        <taxon>Naviculaceae</taxon>
        <taxon>Seminavis</taxon>
    </lineage>
</organism>
<dbReference type="PANTHER" id="PTHR47942">
    <property type="entry name" value="TETRATRICOPEPTIDE REPEAT (TPR)-LIKE SUPERFAMILY PROTEIN-RELATED"/>
    <property type="match status" value="1"/>
</dbReference>
<accession>A0A9N8F0C8</accession>
<dbReference type="AlphaFoldDB" id="A0A9N8F0C8"/>
<proteinExistence type="predicted"/>
<dbReference type="EMBL" id="CAICTM010002425">
    <property type="protein sequence ID" value="CAB9529209.1"/>
    <property type="molecule type" value="Genomic_DNA"/>
</dbReference>
<dbReference type="Gene3D" id="1.25.40.10">
    <property type="entry name" value="Tetratricopeptide repeat domain"/>
    <property type="match status" value="4"/>
</dbReference>
<reference evidence="2" key="1">
    <citation type="submission" date="2020-06" db="EMBL/GenBank/DDBJ databases">
        <authorList>
            <consortium name="Plant Systems Biology data submission"/>
        </authorList>
    </citation>
    <scope>NUCLEOTIDE SEQUENCE</scope>
    <source>
        <strain evidence="2">D6</strain>
    </source>
</reference>
<protein>
    <submittedName>
        <fullName evidence="2">Pentatricopeptide repeat-containing protein</fullName>
    </submittedName>
</protein>
<dbReference type="InterPro" id="IPR011990">
    <property type="entry name" value="TPR-like_helical_dom_sf"/>
</dbReference>
<keyword evidence="1" id="KW-0677">Repeat</keyword>
<sequence>MASSLTRISGSAIRSRRSFGRWQTFSNLSNRQRFHQFGAVSSNACRYCVPIISTIISDHHHSSLRLLSTETSRANDDEDEVSLEGREISSTMDNWEESTTTSSPRDTLNNTAIREIRGRILNHSRMNSFDGAYKSNALLDDLIEESIRTGRQLVNISIYNNVLDAWSRCGRKGCGKALKLLEAMHQRHQQHPTCCPSPNTVSYHSVLNACARSAAMGHPEAALTAEKLIKEMEQHSSDHPEGDIHPVTQSYSTVILTQANQAHEVYGAAGAAEDWLHYLSKLNTEGGPSVDTHCFNHVLKAWKMCPEDKGADRALEVLNLMMKLFRNGHHETVAPDEISFGHVIDAFCQRNRPDEAEGVLKMALAFFLDDDTVKRFLLDRQFNLTTCFNIVISGWAKSEESDAPERATALLMDMKALSQETDHVLTEPDVITHTACIEAIARSGREDAPEMVEAKVFSMLEQHRRHGSRTVPPNAATFDCAIRTWYHRTGKPNRAPRMEALLNKSIELAQRHNDATLVPKPRTVNMCIGAWGETSVSKALDLLNRMEVVPCVNHASYLLFLERLLRDTTDDTTAEKQEKAFAAAIVLEKFQTQVIHRGIMKWPADPLKLYNRTLFALAKVGTGDAADRAFSLLEGMERNVKQSARPNVASYTATIRALSKRPNKARTQKALLIFEHMWKLHHDKKIKLDTTAFLAMMSYLANVKERWAADRAYDLLGNLSQMHAKSRDHKKLLPNYRCYDKCLQALARCEDLASLQSSVKMLQHFVEEFRETRSYDLPSEAGINTVITFCNQHGGDEGKRLAEQATTIKEELRHEGNLHSFQSHSFDAN</sequence>
<comment type="caution">
    <text evidence="2">The sequence shown here is derived from an EMBL/GenBank/DDBJ whole genome shotgun (WGS) entry which is preliminary data.</text>
</comment>
<evidence type="ECO:0000313" key="2">
    <source>
        <dbReference type="EMBL" id="CAB9529209.1"/>
    </source>
</evidence>
<dbReference type="OrthoDB" id="5588846at2759"/>
<gene>
    <name evidence="2" type="ORF">SEMRO_2427_G327360.1</name>
</gene>
<keyword evidence="3" id="KW-1185">Reference proteome</keyword>
<name>A0A9N8F0C8_9STRA</name>
<dbReference type="InterPro" id="IPR051222">
    <property type="entry name" value="PPR/CCM1_RNA-binding"/>
</dbReference>
<dbReference type="Proteomes" id="UP001153069">
    <property type="component" value="Unassembled WGS sequence"/>
</dbReference>